<reference evidence="3 4" key="1">
    <citation type="journal article" date="2015" name="Genome Announc.">
        <title>Draft Genome Sequences of Marine Isolates of Thalassomonas viridans and Thalassomonas actiniarum.</title>
        <authorList>
            <person name="Olonade I."/>
            <person name="van Zyl L.J."/>
            <person name="Trindade M."/>
        </authorList>
    </citation>
    <scope>NUCLEOTIDE SEQUENCE [LARGE SCALE GENOMIC DNA]</scope>
    <source>
        <strain evidence="3 4">XOM25</strain>
    </source>
</reference>
<evidence type="ECO:0000259" key="2">
    <source>
        <dbReference type="Pfam" id="PF04366"/>
    </source>
</evidence>
<keyword evidence="4" id="KW-1185">Reference proteome</keyword>
<organism evidence="3 4">
    <name type="scientific">Thalassomonas viridans</name>
    <dbReference type="NCBI Taxonomy" id="137584"/>
    <lineage>
        <taxon>Bacteria</taxon>
        <taxon>Pseudomonadati</taxon>
        <taxon>Pseudomonadota</taxon>
        <taxon>Gammaproteobacteria</taxon>
        <taxon>Alteromonadales</taxon>
        <taxon>Colwelliaceae</taxon>
        <taxon>Thalassomonas</taxon>
    </lineage>
</organism>
<feature type="chain" id="PRO_5042127522" description="Ysc84 actin-binding domain-containing protein" evidence="1">
    <location>
        <begin position="23"/>
        <end position="187"/>
    </location>
</feature>
<keyword evidence="1" id="KW-0732">Signal</keyword>
<dbReference type="PROSITE" id="PS51257">
    <property type="entry name" value="PROKAR_LIPOPROTEIN"/>
    <property type="match status" value="1"/>
</dbReference>
<reference evidence="3 4" key="2">
    <citation type="journal article" date="2022" name="Mar. Drugs">
        <title>Bioassay-Guided Fractionation Leads to the Detection of Cholic Acid Generated by the Rare Thalassomonas sp.</title>
        <authorList>
            <person name="Pheiffer F."/>
            <person name="Schneider Y.K."/>
            <person name="Hansen E.H."/>
            <person name="Andersen J.H."/>
            <person name="Isaksson J."/>
            <person name="Busche T."/>
            <person name="R C."/>
            <person name="Kalinowski J."/>
            <person name="Zyl L.V."/>
            <person name="Trindade M."/>
        </authorList>
    </citation>
    <scope>NUCLEOTIDE SEQUENCE [LARGE SCALE GENOMIC DNA]</scope>
    <source>
        <strain evidence="3 4">XOM25</strain>
    </source>
</reference>
<feature type="signal peptide" evidence="1">
    <location>
        <begin position="1"/>
        <end position="22"/>
    </location>
</feature>
<accession>A0AAE9YY92</accession>
<evidence type="ECO:0000313" key="3">
    <source>
        <dbReference type="EMBL" id="WDE03441.1"/>
    </source>
</evidence>
<dbReference type="Proteomes" id="UP000032352">
    <property type="component" value="Chromosome"/>
</dbReference>
<evidence type="ECO:0000313" key="4">
    <source>
        <dbReference type="Proteomes" id="UP000032352"/>
    </source>
</evidence>
<name>A0AAE9YY92_9GAMM</name>
<gene>
    <name evidence="3" type="ORF">SG34_018840</name>
</gene>
<dbReference type="KEGG" id="tvd:SG34_018840"/>
<dbReference type="RefSeq" id="WP_044838188.1">
    <property type="nucleotide sequence ID" value="NZ_CP059733.1"/>
</dbReference>
<dbReference type="EMBL" id="CP059733">
    <property type="protein sequence ID" value="WDE03441.1"/>
    <property type="molecule type" value="Genomic_DNA"/>
</dbReference>
<sequence length="187" mass="19875">MPLIRMFSVFMLSLVIAGCASMGEGTKAEKQQQILNMKDAVLTQLFAKKPDTRAQLNAASGYAVFSNASVNLLLVSAGTGYGVVKNRVSGRHTYMNMAEGGVGLGLGAKDYRLVMVFHNGRALEQFINSGWSFGGHADAAAKAADKGASVEGEAHYGDVTVYSFTESGLALQATVKGIKFWQDKALN</sequence>
<proteinExistence type="predicted"/>
<dbReference type="AlphaFoldDB" id="A0AAE9YY92"/>
<evidence type="ECO:0000256" key="1">
    <source>
        <dbReference type="SAM" id="SignalP"/>
    </source>
</evidence>
<feature type="domain" description="Ysc84 actin-binding" evidence="2">
    <location>
        <begin position="99"/>
        <end position="187"/>
    </location>
</feature>
<dbReference type="Pfam" id="PF04366">
    <property type="entry name" value="Ysc84"/>
    <property type="match status" value="1"/>
</dbReference>
<protein>
    <recommendedName>
        <fullName evidence="2">Ysc84 actin-binding domain-containing protein</fullName>
    </recommendedName>
</protein>
<dbReference type="InterPro" id="IPR007461">
    <property type="entry name" value="Ysc84_actin-binding"/>
</dbReference>